<keyword evidence="3" id="KW-1185">Reference proteome</keyword>
<feature type="compositionally biased region" description="Polar residues" evidence="1">
    <location>
        <begin position="97"/>
        <end position="108"/>
    </location>
</feature>
<organism evidence="2 3">
    <name type="scientific">Frankliniella fusca</name>
    <dbReference type="NCBI Taxonomy" id="407009"/>
    <lineage>
        <taxon>Eukaryota</taxon>
        <taxon>Metazoa</taxon>
        <taxon>Ecdysozoa</taxon>
        <taxon>Arthropoda</taxon>
        <taxon>Hexapoda</taxon>
        <taxon>Insecta</taxon>
        <taxon>Pterygota</taxon>
        <taxon>Neoptera</taxon>
        <taxon>Paraneoptera</taxon>
        <taxon>Thysanoptera</taxon>
        <taxon>Terebrantia</taxon>
        <taxon>Thripoidea</taxon>
        <taxon>Thripidae</taxon>
        <taxon>Frankliniella</taxon>
    </lineage>
</organism>
<dbReference type="EMBL" id="JAHWGI010001424">
    <property type="protein sequence ID" value="KAK3931408.1"/>
    <property type="molecule type" value="Genomic_DNA"/>
</dbReference>
<evidence type="ECO:0000313" key="2">
    <source>
        <dbReference type="EMBL" id="KAK3931408.1"/>
    </source>
</evidence>
<protein>
    <submittedName>
        <fullName evidence="2">BTB/POZ domain-containing protein 9</fullName>
    </submittedName>
</protein>
<feature type="compositionally biased region" description="Pro residues" evidence="1">
    <location>
        <begin position="83"/>
        <end position="94"/>
    </location>
</feature>
<gene>
    <name evidence="2" type="ORF">KUF71_025890</name>
</gene>
<dbReference type="AlphaFoldDB" id="A0AAE1I1Q8"/>
<reference evidence="2" key="2">
    <citation type="journal article" date="2023" name="BMC Genomics">
        <title>Pest status, molecular evolution, and epigenetic factors derived from the genome assembly of Frankliniella fusca, a thysanopteran phytovirus vector.</title>
        <authorList>
            <person name="Catto M.A."/>
            <person name="Labadie P.E."/>
            <person name="Jacobson A.L."/>
            <person name="Kennedy G.G."/>
            <person name="Srinivasan R."/>
            <person name="Hunt B.G."/>
        </authorList>
    </citation>
    <scope>NUCLEOTIDE SEQUENCE</scope>
    <source>
        <strain evidence="2">PL_HMW_Pooled</strain>
    </source>
</reference>
<evidence type="ECO:0000256" key="1">
    <source>
        <dbReference type="SAM" id="MobiDB-lite"/>
    </source>
</evidence>
<feature type="region of interest" description="Disordered" evidence="1">
    <location>
        <begin position="74"/>
        <end position="154"/>
    </location>
</feature>
<reference evidence="2" key="1">
    <citation type="submission" date="2021-07" db="EMBL/GenBank/DDBJ databases">
        <authorList>
            <person name="Catto M.A."/>
            <person name="Jacobson A."/>
            <person name="Kennedy G."/>
            <person name="Labadie P."/>
            <person name="Hunt B.G."/>
            <person name="Srinivasan R."/>
        </authorList>
    </citation>
    <scope>NUCLEOTIDE SEQUENCE</scope>
    <source>
        <strain evidence="2">PL_HMW_Pooled</strain>
        <tissue evidence="2">Head</tissue>
    </source>
</reference>
<accession>A0AAE1I1Q8</accession>
<sequence length="154" mass="17176">MQAIPMVKPLGDIRVAKNSSHHYKKLHPRFLQRLPQIGHQWVAYQLCHSYIIGTVGIVQWQHSQAQTREAVVVPVGSNSRPNSLPPYVAPPPAGSMPYTQNDRTNSAIGVQRRPSESSSESEQHSNKGSRSPSNAKGKDKRSSVFNNLFGRKQR</sequence>
<proteinExistence type="predicted"/>
<evidence type="ECO:0000313" key="3">
    <source>
        <dbReference type="Proteomes" id="UP001219518"/>
    </source>
</evidence>
<comment type="caution">
    <text evidence="2">The sequence shown here is derived from an EMBL/GenBank/DDBJ whole genome shotgun (WGS) entry which is preliminary data.</text>
</comment>
<name>A0AAE1I1Q8_9NEOP</name>
<dbReference type="Proteomes" id="UP001219518">
    <property type="component" value="Unassembled WGS sequence"/>
</dbReference>